<reference evidence="2" key="1">
    <citation type="submission" date="2023-10" db="EMBL/GenBank/DDBJ databases">
        <title>Genome assembly of Pristionchus species.</title>
        <authorList>
            <person name="Yoshida K."/>
            <person name="Sommer R.J."/>
        </authorList>
    </citation>
    <scope>NUCLEOTIDE SEQUENCE</scope>
    <source>
        <strain evidence="2">RS5133</strain>
    </source>
</reference>
<dbReference type="Pfam" id="PF02958">
    <property type="entry name" value="EcKL"/>
    <property type="match status" value="1"/>
</dbReference>
<dbReference type="PANTHER" id="PTHR23020:SF20">
    <property type="entry name" value="CHK KINASE-LIKE DOMAIN-CONTAINING PROTEIN"/>
    <property type="match status" value="1"/>
</dbReference>
<dbReference type="InterPro" id="IPR004119">
    <property type="entry name" value="EcKL"/>
</dbReference>
<dbReference type="Gene3D" id="3.90.1200.10">
    <property type="match status" value="1"/>
</dbReference>
<accession>A0AAV5UYZ5</accession>
<keyword evidence="3" id="KW-1185">Reference proteome</keyword>
<proteinExistence type="predicted"/>
<evidence type="ECO:0000313" key="3">
    <source>
        <dbReference type="Proteomes" id="UP001432322"/>
    </source>
</evidence>
<protein>
    <recommendedName>
        <fullName evidence="1">CHK kinase-like domain-containing protein</fullName>
    </recommendedName>
</protein>
<evidence type="ECO:0000313" key="2">
    <source>
        <dbReference type="EMBL" id="GMT12500.1"/>
    </source>
</evidence>
<dbReference type="AlphaFoldDB" id="A0AAV5UYZ5"/>
<gene>
    <name evidence="2" type="ORF">PFISCL1PPCAC_3797</name>
</gene>
<dbReference type="Proteomes" id="UP001432322">
    <property type="component" value="Unassembled WGS sequence"/>
</dbReference>
<sequence>MAVVLTPERQVIVDILRRQGVSVSDEDAFSFSRIGEGRGFCSLLYRVNVGDRSFAVKITNPQGSITGAEGTAGLHENVHNRECDFYRWAAGYLTDGELTDLEKIARTYGDSKCEGREGLLIMEDFSGRMTSDVDYTKGFSVDVVKSILRSIVGYQSAFFSSKNTFSLSDKSVVNAGLKGMGSHCIDAFPQKEWLSEERRKTLHAISDAIVELQEDYPEPAKSLRRSLVHCDLWPNNMLFEKTPDHPQGTLMAIVDWQCANVGNALLDVASAIGVCLTPEDRRAHEEELVEYYLGEMEKRKHRFTQSFEMDKDTAYSQYRHSLKWAALQLVFTTVFNPTADLPSSETEDGPLSTRLNAILDDIGI</sequence>
<dbReference type="PANTHER" id="PTHR23020">
    <property type="entry name" value="UNCHARACTERIZED NUCLEAR HORMONE RECEPTOR-RELATED"/>
    <property type="match status" value="1"/>
</dbReference>
<evidence type="ECO:0000259" key="1">
    <source>
        <dbReference type="SMART" id="SM00587"/>
    </source>
</evidence>
<comment type="caution">
    <text evidence="2">The sequence shown here is derived from an EMBL/GenBank/DDBJ whole genome shotgun (WGS) entry which is preliminary data.</text>
</comment>
<dbReference type="EMBL" id="BTSY01000001">
    <property type="protein sequence ID" value="GMT12500.1"/>
    <property type="molecule type" value="Genomic_DNA"/>
</dbReference>
<organism evidence="2 3">
    <name type="scientific">Pristionchus fissidentatus</name>
    <dbReference type="NCBI Taxonomy" id="1538716"/>
    <lineage>
        <taxon>Eukaryota</taxon>
        <taxon>Metazoa</taxon>
        <taxon>Ecdysozoa</taxon>
        <taxon>Nematoda</taxon>
        <taxon>Chromadorea</taxon>
        <taxon>Rhabditida</taxon>
        <taxon>Rhabditina</taxon>
        <taxon>Diplogasteromorpha</taxon>
        <taxon>Diplogasteroidea</taxon>
        <taxon>Neodiplogasteridae</taxon>
        <taxon>Pristionchus</taxon>
    </lineage>
</organism>
<feature type="domain" description="CHK kinase-like" evidence="1">
    <location>
        <begin position="120"/>
        <end position="302"/>
    </location>
</feature>
<dbReference type="InterPro" id="IPR052961">
    <property type="entry name" value="Oxido-Kinase-like_Enzymes"/>
</dbReference>
<dbReference type="SMART" id="SM00587">
    <property type="entry name" value="CHK"/>
    <property type="match status" value="1"/>
</dbReference>
<name>A0AAV5UYZ5_9BILA</name>
<dbReference type="InterPro" id="IPR015897">
    <property type="entry name" value="CHK_kinase-like"/>
</dbReference>
<dbReference type="SUPFAM" id="SSF56112">
    <property type="entry name" value="Protein kinase-like (PK-like)"/>
    <property type="match status" value="1"/>
</dbReference>
<dbReference type="InterPro" id="IPR011009">
    <property type="entry name" value="Kinase-like_dom_sf"/>
</dbReference>